<reference evidence="1 2" key="1">
    <citation type="submission" date="2014-03" db="EMBL/GenBank/DDBJ databases">
        <title>Draft genome sequence of the novel thermoacidophilic archaea Acidianus copahuensis ALE1 strain, isolated from Copahue volcanic area in Neuquen Argentina.</title>
        <authorList>
            <person name="Urbieta M.S."/>
            <person name="Rascovan N."/>
            <person name="Castro C."/>
            <person name="Revale S."/>
            <person name="Giaveno M.A."/>
            <person name="Vazquez M.P."/>
            <person name="Donati E.R."/>
        </authorList>
    </citation>
    <scope>NUCLEOTIDE SEQUENCE [LARGE SCALE GENOMIC DNA]</scope>
    <source>
        <strain evidence="1 2">ALE1</strain>
    </source>
</reference>
<accession>A0A031LMQ2</accession>
<name>A0A031LMQ2_9CREN</name>
<protein>
    <submittedName>
        <fullName evidence="1">Uncharacterized protein</fullName>
    </submittedName>
</protein>
<evidence type="ECO:0000313" key="2">
    <source>
        <dbReference type="Proteomes" id="UP000024332"/>
    </source>
</evidence>
<keyword evidence="2" id="KW-1185">Reference proteome</keyword>
<dbReference type="RefSeq" id="WP_150111419.1">
    <property type="nucleotide sequence ID" value="NZ_JFZT01000048.1"/>
</dbReference>
<gene>
    <name evidence="1" type="ORF">CM19_10095</name>
</gene>
<comment type="caution">
    <text evidence="1">The sequence shown here is derived from an EMBL/GenBank/DDBJ whole genome shotgun (WGS) entry which is preliminary data.</text>
</comment>
<proteinExistence type="predicted"/>
<dbReference type="AlphaFoldDB" id="A0A031LMQ2"/>
<dbReference type="EMBL" id="JFZT01000048">
    <property type="protein sequence ID" value="EZQ03170.1"/>
    <property type="molecule type" value="Genomic_DNA"/>
</dbReference>
<dbReference type="OrthoDB" id="35798at2157"/>
<evidence type="ECO:0000313" key="1">
    <source>
        <dbReference type="EMBL" id="EZQ03170.1"/>
    </source>
</evidence>
<organism evidence="1 2">
    <name type="scientific">Candidatus Acidianus copahuensis</name>
    <dbReference type="NCBI Taxonomy" id="1160895"/>
    <lineage>
        <taxon>Archaea</taxon>
        <taxon>Thermoproteota</taxon>
        <taxon>Thermoprotei</taxon>
        <taxon>Sulfolobales</taxon>
        <taxon>Sulfolobaceae</taxon>
        <taxon>Acidianus</taxon>
    </lineage>
</organism>
<sequence>MQQGLEAEFPICFSGIPLKVNNPIFIVMTKGIISFSEINQDIWGISQYFKDATGFSPTTFYTINGEIPLSSKYILSTEMTLKEMMRKLGINISKEEFFQILNLIDEVAFDSEVIRGMRKSMEANSSLLYRDLEDPVLVNFPVLNIKALMSYPLGDPVYKDNALIHLTGYLPSAIAEGKTFLISVENGLWGSLYSLPILNVKNWKWIWDLNYSTLISFNLDESDNL</sequence>
<dbReference type="STRING" id="1160895.CM19_10095"/>
<dbReference type="Proteomes" id="UP000024332">
    <property type="component" value="Unassembled WGS sequence"/>
</dbReference>